<name>F4NW68_BATDJ</name>
<feature type="binding site" evidence="1">
    <location>
        <position position="122"/>
    </location>
    <ligand>
        <name>Mg(2+)</name>
        <dbReference type="ChEBI" id="CHEBI:18420"/>
    </ligand>
</feature>
<dbReference type="GO" id="GO:0046872">
    <property type="term" value="F:metal ion binding"/>
    <property type="evidence" value="ECO:0007669"/>
    <property type="project" value="UniProtKB-KW"/>
</dbReference>
<evidence type="ECO:0000256" key="1">
    <source>
        <dbReference type="PIRSR" id="PIRSR605493-1"/>
    </source>
</evidence>
<dbReference type="STRING" id="684364.F4NW68"/>
<dbReference type="Proteomes" id="UP000007241">
    <property type="component" value="Unassembled WGS sequence"/>
</dbReference>
<keyword evidence="3" id="KW-1185">Reference proteome</keyword>
<dbReference type="GeneID" id="18242370"/>
<dbReference type="InParanoid" id="F4NW68"/>
<gene>
    <name evidence="2" type="ORF">BATDEDRAFT_86229</name>
</gene>
<dbReference type="Pfam" id="PF03737">
    <property type="entry name" value="RraA-like"/>
    <property type="match status" value="1"/>
</dbReference>
<dbReference type="CDD" id="cd16841">
    <property type="entry name" value="RraA_family"/>
    <property type="match status" value="1"/>
</dbReference>
<dbReference type="InterPro" id="IPR036704">
    <property type="entry name" value="RraA/RraA-like_sf"/>
</dbReference>
<organism evidence="2 3">
    <name type="scientific">Batrachochytrium dendrobatidis (strain JAM81 / FGSC 10211)</name>
    <name type="common">Frog chytrid fungus</name>
    <dbReference type="NCBI Taxonomy" id="684364"/>
    <lineage>
        <taxon>Eukaryota</taxon>
        <taxon>Fungi</taxon>
        <taxon>Fungi incertae sedis</taxon>
        <taxon>Chytridiomycota</taxon>
        <taxon>Chytridiomycota incertae sedis</taxon>
        <taxon>Chytridiomycetes</taxon>
        <taxon>Rhizophydiales</taxon>
        <taxon>Rhizophydiales incertae sedis</taxon>
        <taxon>Batrachochytrium</taxon>
    </lineage>
</organism>
<dbReference type="PANTHER" id="PTHR33254:SF4">
    <property type="entry name" value="4-HYDROXY-4-METHYL-2-OXOGLUTARATE ALDOLASE 3-RELATED"/>
    <property type="match status" value="1"/>
</dbReference>
<protein>
    <recommendedName>
        <fullName evidence="4">RraA-like protein</fullName>
    </recommendedName>
</protein>
<dbReference type="AlphaFoldDB" id="F4NW68"/>
<accession>F4NW68</accession>
<proteinExistence type="predicted"/>
<sequence length="244" mass="25825">MDANEAIALLQPYSSCDISDALHRLPSSDFGQLTDIHLISPSPLTHPDTRICGPAFTIEFVKSHAITTSTTSKLHHMDRVPENSVVVIKAPSGPNAVFGGLMAARAMALGVKAVVVHGRVRDRKELAEYGSSLPVFANGFSTLGASPFMKVGSSDHIGDGVGGSVTVPGYDSSDIGYPAVVVATGDLIVADIDGVVRVPICHVMQIAQICKQLVTADAHCMDDIKTGRSLTDAFAEHRKRPLQQ</sequence>
<dbReference type="GO" id="GO:0008948">
    <property type="term" value="F:oxaloacetate decarboxylase activity"/>
    <property type="evidence" value="ECO:0000318"/>
    <property type="project" value="GO_Central"/>
</dbReference>
<dbReference type="OrthoDB" id="1476984at2759"/>
<feature type="binding site" evidence="1">
    <location>
        <begin position="99"/>
        <end position="102"/>
    </location>
    <ligand>
        <name>substrate</name>
    </ligand>
</feature>
<keyword evidence="1" id="KW-0460">Magnesium</keyword>
<feature type="binding site" evidence="1">
    <location>
        <position position="121"/>
    </location>
    <ligand>
        <name>substrate</name>
    </ligand>
</feature>
<dbReference type="OMA" id="MTAYEDF"/>
<dbReference type="InterPro" id="IPR005493">
    <property type="entry name" value="RraA/RraA-like"/>
</dbReference>
<evidence type="ECO:0008006" key="4">
    <source>
        <dbReference type="Google" id="ProtNLM"/>
    </source>
</evidence>
<evidence type="ECO:0000313" key="3">
    <source>
        <dbReference type="Proteomes" id="UP000007241"/>
    </source>
</evidence>
<reference evidence="2 3" key="1">
    <citation type="submission" date="2009-12" db="EMBL/GenBank/DDBJ databases">
        <title>The draft genome of Batrachochytrium dendrobatidis.</title>
        <authorList>
            <consortium name="US DOE Joint Genome Institute (JGI-PGF)"/>
            <person name="Kuo A."/>
            <person name="Salamov A."/>
            <person name="Schmutz J."/>
            <person name="Lucas S."/>
            <person name="Pitluck S."/>
            <person name="Rosenblum E."/>
            <person name="Stajich J."/>
            <person name="Eisen M."/>
            <person name="Grigoriev I.V."/>
        </authorList>
    </citation>
    <scope>NUCLEOTIDE SEQUENCE [LARGE SCALE GENOMIC DNA]</scope>
    <source>
        <strain evidence="3">JAM81 / FGSC 10211</strain>
    </source>
</reference>
<dbReference type="GO" id="GO:0047443">
    <property type="term" value="F:4-hydroxy-4-methyl-2-oxoglutarate aldolase activity"/>
    <property type="evidence" value="ECO:0000318"/>
    <property type="project" value="GO_Central"/>
</dbReference>
<dbReference type="RefSeq" id="XP_006677051.1">
    <property type="nucleotide sequence ID" value="XM_006676988.1"/>
</dbReference>
<comment type="cofactor">
    <cofactor evidence="1">
        <name>Mg(2+)</name>
        <dbReference type="ChEBI" id="CHEBI:18420"/>
    </cofactor>
</comment>
<dbReference type="EMBL" id="GL882880">
    <property type="protein sequence ID" value="EGF82780.1"/>
    <property type="molecule type" value="Genomic_DNA"/>
</dbReference>
<dbReference type="SUPFAM" id="SSF89562">
    <property type="entry name" value="RraA-like"/>
    <property type="match status" value="1"/>
</dbReference>
<dbReference type="HOGENOM" id="CLU_072626_0_1_1"/>
<dbReference type="Gene3D" id="3.50.30.40">
    <property type="entry name" value="Ribonuclease E inhibitor RraA/RraA-like"/>
    <property type="match status" value="1"/>
</dbReference>
<evidence type="ECO:0000313" key="2">
    <source>
        <dbReference type="EMBL" id="EGF82780.1"/>
    </source>
</evidence>
<dbReference type="PANTHER" id="PTHR33254">
    <property type="entry name" value="4-HYDROXY-4-METHYL-2-OXOGLUTARATE ALDOLASE 3-RELATED"/>
    <property type="match status" value="1"/>
</dbReference>
<keyword evidence="1" id="KW-0479">Metal-binding</keyword>